<comment type="subcellular location">
    <subcellularLocation>
        <location evidence="1">Cell envelope</location>
    </subcellularLocation>
</comment>
<dbReference type="InterPro" id="IPR012336">
    <property type="entry name" value="Thioredoxin-like_fold"/>
</dbReference>
<evidence type="ECO:0000256" key="3">
    <source>
        <dbReference type="ARBA" id="ARBA00023157"/>
    </source>
</evidence>
<keyword evidence="3" id="KW-1015">Disulfide bond</keyword>
<gene>
    <name evidence="8" type="ORF">D8S85_16705</name>
</gene>
<feature type="compositionally biased region" description="Polar residues" evidence="5">
    <location>
        <begin position="64"/>
        <end position="75"/>
    </location>
</feature>
<dbReference type="Proteomes" id="UP000270673">
    <property type="component" value="Chromosome"/>
</dbReference>
<evidence type="ECO:0000256" key="4">
    <source>
        <dbReference type="ARBA" id="ARBA00023284"/>
    </source>
</evidence>
<sequence length="376" mass="42574">MKTTKFLLAACILAGFSSSGIAQNVEVKTDTVGKQVRKTVKMEVKSAEDLLKLFGGANVKVSNDNGNAKKQSKVATLSPEERPMESNGDKKLYAKSYLNRAAPELVVEKWLTDVPDTEGKLVLIDFWGPSCSPCRKSIPDLNKFSKQFKDKLVVIGVSLNKEEHIRAMKEPVIEYYSAIDTKKEYIGKFEIKGYPHAILLDTRGIVRWEGNPVQSGHELTAEVLEHLITKYDYEDGGVHRSYSKSYLNEKAPELSMREWFPKEPDLKGKFVLRDFFSFHCGPCRKAIPKLNKWNKEFAGELVIIGCAKDGIARLRTIEPKIEYTLASDPQGKIWQEMDLHVLSYVQLIDPKGIVRWEGLCIDLTTKKIKEIIAKYK</sequence>
<dbReference type="GO" id="GO:0030313">
    <property type="term" value="C:cell envelope"/>
    <property type="evidence" value="ECO:0007669"/>
    <property type="project" value="UniProtKB-SubCell"/>
</dbReference>
<dbReference type="InterPro" id="IPR036249">
    <property type="entry name" value="Thioredoxin-like_sf"/>
</dbReference>
<dbReference type="InterPro" id="IPR013766">
    <property type="entry name" value="Thioredoxin_domain"/>
</dbReference>
<dbReference type="KEGG" id="buy:D8S85_16705"/>
<dbReference type="PROSITE" id="PS51352">
    <property type="entry name" value="THIOREDOXIN_2"/>
    <property type="match status" value="2"/>
</dbReference>
<evidence type="ECO:0000259" key="7">
    <source>
        <dbReference type="PROSITE" id="PS51352"/>
    </source>
</evidence>
<dbReference type="PANTHER" id="PTHR42852">
    <property type="entry name" value="THIOL:DISULFIDE INTERCHANGE PROTEIN DSBE"/>
    <property type="match status" value="1"/>
</dbReference>
<evidence type="ECO:0000256" key="2">
    <source>
        <dbReference type="ARBA" id="ARBA00022748"/>
    </source>
</evidence>
<dbReference type="SUPFAM" id="SSF52833">
    <property type="entry name" value="Thioredoxin-like"/>
    <property type="match status" value="2"/>
</dbReference>
<dbReference type="InterPro" id="IPR000866">
    <property type="entry name" value="AhpC/TSA"/>
</dbReference>
<feature type="chain" id="PRO_5019029333" evidence="6">
    <location>
        <begin position="23"/>
        <end position="376"/>
    </location>
</feature>
<dbReference type="Pfam" id="PF00578">
    <property type="entry name" value="AhpC-TSA"/>
    <property type="match status" value="1"/>
</dbReference>
<dbReference type="InterPro" id="IPR050553">
    <property type="entry name" value="Thioredoxin_ResA/DsbE_sf"/>
</dbReference>
<evidence type="ECO:0000256" key="1">
    <source>
        <dbReference type="ARBA" id="ARBA00004196"/>
    </source>
</evidence>
<dbReference type="AlphaFoldDB" id="A0A3S9VWU3"/>
<dbReference type="Pfam" id="PF13905">
    <property type="entry name" value="Thioredoxin_8"/>
    <property type="match status" value="1"/>
</dbReference>
<name>A0A3S9VWU3_9BACT</name>
<feature type="signal peptide" evidence="6">
    <location>
        <begin position="1"/>
        <end position="22"/>
    </location>
</feature>
<accession>A0A3S9VWU3</accession>
<dbReference type="CDD" id="cd02966">
    <property type="entry name" value="TlpA_like_family"/>
    <property type="match status" value="2"/>
</dbReference>
<protein>
    <submittedName>
        <fullName evidence="8">TlpA family protein disulfide reductase</fullName>
    </submittedName>
</protein>
<evidence type="ECO:0000313" key="8">
    <source>
        <dbReference type="EMBL" id="AZS31035.1"/>
    </source>
</evidence>
<dbReference type="OrthoDB" id="9784896at2"/>
<dbReference type="RefSeq" id="WP_106481431.1">
    <property type="nucleotide sequence ID" value="NZ_CP032819.1"/>
</dbReference>
<keyword evidence="6" id="KW-0732">Signal</keyword>
<dbReference type="GO" id="GO:0016209">
    <property type="term" value="F:antioxidant activity"/>
    <property type="evidence" value="ECO:0007669"/>
    <property type="project" value="InterPro"/>
</dbReference>
<keyword evidence="4" id="KW-0676">Redox-active center</keyword>
<reference evidence="8 9" key="1">
    <citation type="submission" date="2018-10" db="EMBL/GenBank/DDBJ databases">
        <title>Butyricimonas faecalis sp. nov., isolated from human faeces and emended description of the genus Butyricimonas.</title>
        <authorList>
            <person name="Le Roy T."/>
            <person name="Van der Smissen P."/>
            <person name="Paquot A."/>
            <person name="Delzenne N."/>
            <person name="Muccioli G."/>
            <person name="Collet J.-F."/>
            <person name="Cani P.D."/>
        </authorList>
    </citation>
    <scope>NUCLEOTIDE SEQUENCE [LARGE SCALE GENOMIC DNA]</scope>
    <source>
        <strain evidence="8 9">H184</strain>
    </source>
</reference>
<dbReference type="PANTHER" id="PTHR42852:SF6">
    <property type="entry name" value="THIOL:DISULFIDE INTERCHANGE PROTEIN DSBE"/>
    <property type="match status" value="1"/>
</dbReference>
<feature type="region of interest" description="Disordered" evidence="5">
    <location>
        <begin position="64"/>
        <end position="87"/>
    </location>
</feature>
<dbReference type="GO" id="GO:0016491">
    <property type="term" value="F:oxidoreductase activity"/>
    <property type="evidence" value="ECO:0007669"/>
    <property type="project" value="InterPro"/>
</dbReference>
<dbReference type="EMBL" id="CP032819">
    <property type="protein sequence ID" value="AZS31035.1"/>
    <property type="molecule type" value="Genomic_DNA"/>
</dbReference>
<proteinExistence type="predicted"/>
<dbReference type="GO" id="GO:0017004">
    <property type="term" value="P:cytochrome complex assembly"/>
    <property type="evidence" value="ECO:0007669"/>
    <property type="project" value="UniProtKB-KW"/>
</dbReference>
<keyword evidence="2" id="KW-0201">Cytochrome c-type biogenesis</keyword>
<organism evidence="8 9">
    <name type="scientific">Butyricimonas faecalis</name>
    <dbReference type="NCBI Taxonomy" id="2093856"/>
    <lineage>
        <taxon>Bacteria</taxon>
        <taxon>Pseudomonadati</taxon>
        <taxon>Bacteroidota</taxon>
        <taxon>Bacteroidia</taxon>
        <taxon>Bacteroidales</taxon>
        <taxon>Odoribacteraceae</taxon>
        <taxon>Butyricimonas</taxon>
    </lineage>
</organism>
<feature type="domain" description="Thioredoxin" evidence="7">
    <location>
        <begin position="245"/>
        <end position="376"/>
    </location>
</feature>
<evidence type="ECO:0000313" key="9">
    <source>
        <dbReference type="Proteomes" id="UP000270673"/>
    </source>
</evidence>
<evidence type="ECO:0000256" key="6">
    <source>
        <dbReference type="SAM" id="SignalP"/>
    </source>
</evidence>
<keyword evidence="9" id="KW-1185">Reference proteome</keyword>
<evidence type="ECO:0000256" key="5">
    <source>
        <dbReference type="SAM" id="MobiDB-lite"/>
    </source>
</evidence>
<dbReference type="Gene3D" id="3.40.30.10">
    <property type="entry name" value="Glutaredoxin"/>
    <property type="match status" value="2"/>
</dbReference>
<feature type="domain" description="Thioredoxin" evidence="7">
    <location>
        <begin position="96"/>
        <end position="229"/>
    </location>
</feature>